<organism evidence="1">
    <name type="scientific">Magallana gigas</name>
    <name type="common">Pacific oyster</name>
    <name type="synonym">Crassostrea gigas</name>
    <dbReference type="NCBI Taxonomy" id="29159"/>
    <lineage>
        <taxon>Eukaryota</taxon>
        <taxon>Metazoa</taxon>
        <taxon>Spiralia</taxon>
        <taxon>Lophotrochozoa</taxon>
        <taxon>Mollusca</taxon>
        <taxon>Bivalvia</taxon>
        <taxon>Autobranchia</taxon>
        <taxon>Pteriomorphia</taxon>
        <taxon>Ostreida</taxon>
        <taxon>Ostreoidea</taxon>
        <taxon>Ostreidae</taxon>
        <taxon>Magallana</taxon>
    </lineage>
</organism>
<sequence>MFPGRTKAMMELMQRRFVRNLKLRCRVEYKNCYKHYTEDLPLMKRVMSTAVGSIISCYQRTVQKVLPTSFLLLSRTEKQQVELFSVAS</sequence>
<accession>K1P7H2</accession>
<protein>
    <submittedName>
        <fullName evidence="1">Uncharacterized protein</fullName>
    </submittedName>
</protein>
<dbReference type="InParanoid" id="K1P7H2"/>
<dbReference type="AlphaFoldDB" id="K1P7H2"/>
<evidence type="ECO:0000313" key="1">
    <source>
        <dbReference type="EMBL" id="EKC17513.1"/>
    </source>
</evidence>
<dbReference type="EMBL" id="JH822772">
    <property type="protein sequence ID" value="EKC17513.1"/>
    <property type="molecule type" value="Genomic_DNA"/>
</dbReference>
<dbReference type="HOGENOM" id="CLU_2471231_0_0_1"/>
<reference evidence="1" key="1">
    <citation type="journal article" date="2012" name="Nature">
        <title>The oyster genome reveals stress adaptation and complexity of shell formation.</title>
        <authorList>
            <person name="Zhang G."/>
            <person name="Fang X."/>
            <person name="Guo X."/>
            <person name="Li L."/>
            <person name="Luo R."/>
            <person name="Xu F."/>
            <person name="Yang P."/>
            <person name="Zhang L."/>
            <person name="Wang X."/>
            <person name="Qi H."/>
            <person name="Xiong Z."/>
            <person name="Que H."/>
            <person name="Xie Y."/>
            <person name="Holland P.W."/>
            <person name="Paps J."/>
            <person name="Zhu Y."/>
            <person name="Wu F."/>
            <person name="Chen Y."/>
            <person name="Wang J."/>
            <person name="Peng C."/>
            <person name="Meng J."/>
            <person name="Yang L."/>
            <person name="Liu J."/>
            <person name="Wen B."/>
            <person name="Zhang N."/>
            <person name="Huang Z."/>
            <person name="Zhu Q."/>
            <person name="Feng Y."/>
            <person name="Mount A."/>
            <person name="Hedgecock D."/>
            <person name="Xu Z."/>
            <person name="Liu Y."/>
            <person name="Domazet-Loso T."/>
            <person name="Du Y."/>
            <person name="Sun X."/>
            <person name="Zhang S."/>
            <person name="Liu B."/>
            <person name="Cheng P."/>
            <person name="Jiang X."/>
            <person name="Li J."/>
            <person name="Fan D."/>
            <person name="Wang W."/>
            <person name="Fu W."/>
            <person name="Wang T."/>
            <person name="Wang B."/>
            <person name="Zhang J."/>
            <person name="Peng Z."/>
            <person name="Li Y."/>
            <person name="Li N."/>
            <person name="Wang J."/>
            <person name="Chen M."/>
            <person name="He Y."/>
            <person name="Tan F."/>
            <person name="Song X."/>
            <person name="Zheng Q."/>
            <person name="Huang R."/>
            <person name="Yang H."/>
            <person name="Du X."/>
            <person name="Chen L."/>
            <person name="Yang M."/>
            <person name="Gaffney P.M."/>
            <person name="Wang S."/>
            <person name="Luo L."/>
            <person name="She Z."/>
            <person name="Ming Y."/>
            <person name="Huang W."/>
            <person name="Zhang S."/>
            <person name="Huang B."/>
            <person name="Zhang Y."/>
            <person name="Qu T."/>
            <person name="Ni P."/>
            <person name="Miao G."/>
            <person name="Wang J."/>
            <person name="Wang Q."/>
            <person name="Steinberg C.E."/>
            <person name="Wang H."/>
            <person name="Li N."/>
            <person name="Qian L."/>
            <person name="Zhang G."/>
            <person name="Li Y."/>
            <person name="Yang H."/>
            <person name="Liu X."/>
            <person name="Wang J."/>
            <person name="Yin Y."/>
            <person name="Wang J."/>
        </authorList>
    </citation>
    <scope>NUCLEOTIDE SEQUENCE [LARGE SCALE GENOMIC DNA]</scope>
    <source>
        <strain evidence="1">05x7-T-G4-1.051#20</strain>
    </source>
</reference>
<name>K1P7H2_MAGGI</name>
<proteinExistence type="predicted"/>
<gene>
    <name evidence="1" type="ORF">CGI_10000663</name>
</gene>